<dbReference type="Gene3D" id="3.90.230.10">
    <property type="entry name" value="Creatinase/methionine aminopeptidase superfamily"/>
    <property type="match status" value="1"/>
</dbReference>
<dbReference type="CDD" id="cd01087">
    <property type="entry name" value="Prolidase"/>
    <property type="match status" value="1"/>
</dbReference>
<dbReference type="PANTHER" id="PTHR43226">
    <property type="entry name" value="XAA-PRO AMINOPEPTIDASE 3"/>
    <property type="match status" value="1"/>
</dbReference>
<keyword evidence="7" id="KW-0645">Protease</keyword>
<evidence type="ECO:0000256" key="3">
    <source>
        <dbReference type="ARBA" id="ARBA00022723"/>
    </source>
</evidence>
<evidence type="ECO:0000259" key="6">
    <source>
        <dbReference type="SMART" id="SM01011"/>
    </source>
</evidence>
<evidence type="ECO:0000313" key="7">
    <source>
        <dbReference type="EMBL" id="KAK7471233.1"/>
    </source>
</evidence>
<comment type="caution">
    <text evidence="7">The sequence shown here is derived from an EMBL/GenBank/DDBJ whole genome shotgun (WGS) entry which is preliminary data.</text>
</comment>
<reference evidence="7 8" key="1">
    <citation type="submission" date="2024-01" db="EMBL/GenBank/DDBJ databases">
        <title>A draft genome for the cacao thread blight pathogen Marasmiellus scandens.</title>
        <authorList>
            <person name="Baruah I.K."/>
            <person name="Leung J."/>
            <person name="Bukari Y."/>
            <person name="Amoako-Attah I."/>
            <person name="Meinhardt L.W."/>
            <person name="Bailey B.A."/>
            <person name="Cohen S.P."/>
        </authorList>
    </citation>
    <scope>NUCLEOTIDE SEQUENCE [LARGE SCALE GENOMIC DNA]</scope>
    <source>
        <strain evidence="7 8">GH-19</strain>
    </source>
</reference>
<dbReference type="InterPro" id="IPR000994">
    <property type="entry name" value="Pept_M24"/>
</dbReference>
<dbReference type="Proteomes" id="UP001498398">
    <property type="component" value="Unassembled WGS sequence"/>
</dbReference>
<organism evidence="7 8">
    <name type="scientific">Marasmiellus scandens</name>
    <dbReference type="NCBI Taxonomy" id="2682957"/>
    <lineage>
        <taxon>Eukaryota</taxon>
        <taxon>Fungi</taxon>
        <taxon>Dikarya</taxon>
        <taxon>Basidiomycota</taxon>
        <taxon>Agaricomycotina</taxon>
        <taxon>Agaricomycetes</taxon>
        <taxon>Agaricomycetidae</taxon>
        <taxon>Agaricales</taxon>
        <taxon>Marasmiineae</taxon>
        <taxon>Omphalotaceae</taxon>
        <taxon>Marasmiellus</taxon>
    </lineage>
</organism>
<protein>
    <submittedName>
        <fullName evidence="7">Aminopeptidase</fullName>
        <ecNumber evidence="7">3.4.11.26</ecNumber>
    </submittedName>
</protein>
<feature type="domain" description="Aminopeptidase P N-terminal" evidence="6">
    <location>
        <begin position="55"/>
        <end position="191"/>
    </location>
</feature>
<keyword evidence="4 7" id="KW-0378">Hydrolase</keyword>
<dbReference type="EC" id="3.4.11.26" evidence="7"/>
<comment type="similarity">
    <text evidence="2">Belongs to the peptidase M24B family.</text>
</comment>
<proteinExistence type="inferred from homology"/>
<dbReference type="PANTHER" id="PTHR43226:SF4">
    <property type="entry name" value="XAA-PRO AMINOPEPTIDASE 3"/>
    <property type="match status" value="1"/>
</dbReference>
<evidence type="ECO:0000256" key="4">
    <source>
        <dbReference type="ARBA" id="ARBA00022801"/>
    </source>
</evidence>
<dbReference type="InterPro" id="IPR052433">
    <property type="entry name" value="X-Pro_dipept-like"/>
</dbReference>
<accession>A0ABR1K305</accession>
<comment type="cofactor">
    <cofactor evidence="1">
        <name>Mn(2+)</name>
        <dbReference type="ChEBI" id="CHEBI:29035"/>
    </cofactor>
</comment>
<dbReference type="InterPro" id="IPR007865">
    <property type="entry name" value="Aminopep_P_N"/>
</dbReference>
<keyword evidence="8" id="KW-1185">Reference proteome</keyword>
<evidence type="ECO:0000256" key="1">
    <source>
        <dbReference type="ARBA" id="ARBA00001936"/>
    </source>
</evidence>
<evidence type="ECO:0000256" key="2">
    <source>
        <dbReference type="ARBA" id="ARBA00008766"/>
    </source>
</evidence>
<keyword evidence="3" id="KW-0479">Metal-binding</keyword>
<dbReference type="GO" id="GO:0004177">
    <property type="term" value="F:aminopeptidase activity"/>
    <property type="evidence" value="ECO:0007669"/>
    <property type="project" value="UniProtKB-KW"/>
</dbReference>
<keyword evidence="7" id="KW-0031">Aminopeptidase</keyword>
<dbReference type="Gene3D" id="3.40.350.10">
    <property type="entry name" value="Creatinase/prolidase N-terminal domain"/>
    <property type="match status" value="1"/>
</dbReference>
<name>A0ABR1K305_9AGAR</name>
<dbReference type="Pfam" id="PF05195">
    <property type="entry name" value="AMP_N"/>
    <property type="match status" value="1"/>
</dbReference>
<gene>
    <name evidence="7" type="primary">ICP55</name>
    <name evidence="7" type="ORF">VKT23_002641</name>
</gene>
<dbReference type="EMBL" id="JBANRG010000002">
    <property type="protein sequence ID" value="KAK7471233.1"/>
    <property type="molecule type" value="Genomic_DNA"/>
</dbReference>
<dbReference type="SUPFAM" id="SSF53092">
    <property type="entry name" value="Creatinase/prolidase N-terminal domain"/>
    <property type="match status" value="1"/>
</dbReference>
<dbReference type="SUPFAM" id="SSF55920">
    <property type="entry name" value="Creatinase/aminopeptidase"/>
    <property type="match status" value="1"/>
</dbReference>
<evidence type="ECO:0000313" key="8">
    <source>
        <dbReference type="Proteomes" id="UP001498398"/>
    </source>
</evidence>
<sequence>MNSFLRRSHVVSRSFLRAYATEAQSQVCIKPTLYGQPTFQSHPHLVKPNELTPGFPPEEYESRRKRLMDNLPENSVVVSVGGTVKYMSGKIFYKFRQASDFWYLTGFEEPDSALILEKTSSSRGYRMTLFTTGTDPSKAQWDGASTSHSDVCNIFSADDARHIDHFPSHLRAALFNYSNIYVDMPPSRTRRGYKSASAKNLLKYLSLGLGSDEGGAKEAFSETESIIEGINKARRKALAPEISRLRAIKSEREQGVMRAAADISGRAHAKTMRFTRPGISESALAAHFEYICSLDGAQRLAYVPVVASGPNSLIIHYTSNNQIIEDGEMILIDAGCEYNGYASDITRTFPANGTFSPAQRDLYAAVLSAQKQLVTYCYEGWEGGNLYELHRQSRELLIAELRQIGMDLRGGAIDRLYPHFLSHPIGIDLHESDTYSRSQSLKAGMVITIEPGIYVPPTPEFPSAFHGLGVRIEDEVLVGKTKGMEVVLSVSAPKEIADVEGAC</sequence>
<evidence type="ECO:0000256" key="5">
    <source>
        <dbReference type="ARBA" id="ARBA00023211"/>
    </source>
</evidence>
<dbReference type="InterPro" id="IPR029149">
    <property type="entry name" value="Creatin/AminoP/Spt16_N"/>
</dbReference>
<dbReference type="InterPro" id="IPR036005">
    <property type="entry name" value="Creatinase/aminopeptidase-like"/>
</dbReference>
<dbReference type="Pfam" id="PF00557">
    <property type="entry name" value="Peptidase_M24"/>
    <property type="match status" value="1"/>
</dbReference>
<dbReference type="SMART" id="SM01011">
    <property type="entry name" value="AMP_N"/>
    <property type="match status" value="1"/>
</dbReference>
<keyword evidence="5" id="KW-0464">Manganese</keyword>